<evidence type="ECO:0000313" key="4">
    <source>
        <dbReference type="Proteomes" id="UP000837857"/>
    </source>
</evidence>
<dbReference type="PANTHER" id="PTHR39069:SF8">
    <property type="entry name" value="FI17111P1"/>
    <property type="match status" value="1"/>
</dbReference>
<name>A0ABN8IRE7_9NEOP</name>
<accession>A0ABN8IRE7</accession>
<feature type="domain" description="EB" evidence="2">
    <location>
        <begin position="97"/>
        <end position="154"/>
    </location>
</feature>
<feature type="domain" description="EB" evidence="2">
    <location>
        <begin position="387"/>
        <end position="434"/>
    </location>
</feature>
<gene>
    <name evidence="3" type="ORF">IPOD504_LOCUS12829</name>
</gene>
<sequence length="592" mass="63949">MRCFFILTVGVLLQFKVATGIWSCSEDADCTSPPGSVCREGSCVCPLGQQSVLGGTLCSDLAPYFTSPCFEDHQCYRLSNNYQCRRLPDAAEGICDCRPGHHYLRGRCWASADYGERCARDEECLGVVRDPYSMVCNSTCVCAPGYYQRQRGECRKMGLAVGDGCVLNEDCQFTGGACDQVNFRCYNVNETADILEDVSAVKMHDIAGNGQDGGVVECDAVNRCPEPYECSRFGVCLCPIGYYSAGNNCSAELSSPAAEGQCNGLLAMIVDGICTCPPNFFFDLNMRDCVRVTRRFTDSCLTDQHCHTFGAAARCGAARPPWGLRSCECDPDVAVWDPRREMCRLFAGIGEMCEVDSDCLAGELEIQCVLDPDGQGYCTCPEGLEAVGGLCLTTGLELGDACQATAECSGTLNTVCEGGRCSCMDGYQEDGDSCAPVIGGTCSVDSDCVIENTVCVQNNGSRTCQCSDSFVDYEERCWPESQGFGAPCNVTLQCTSVLGESSSCLDGRCGCSPTHHYRDGGCWRMTGLFEVCSRSSQCFLGELTDRVVCRNSLCQCDFAYPYSEELQTCTSSAAKTVASISFFVVTLIFCMS</sequence>
<dbReference type="EMBL" id="OW152842">
    <property type="protein sequence ID" value="CAH2064626.1"/>
    <property type="molecule type" value="Genomic_DNA"/>
</dbReference>
<dbReference type="PANTHER" id="PTHR39069">
    <property type="entry name" value="ECDYSONE-INDUCIBLE GENE E1, ISOFORM A"/>
    <property type="match status" value="1"/>
</dbReference>
<dbReference type="InterPro" id="IPR006149">
    <property type="entry name" value="EB_dom"/>
</dbReference>
<feature type="non-terminal residue" evidence="3">
    <location>
        <position position="592"/>
    </location>
</feature>
<keyword evidence="4" id="KW-1185">Reference proteome</keyword>
<feature type="chain" id="PRO_5046215837" description="EB domain-containing protein" evidence="1">
    <location>
        <begin position="21"/>
        <end position="592"/>
    </location>
</feature>
<proteinExistence type="predicted"/>
<evidence type="ECO:0000256" key="1">
    <source>
        <dbReference type="SAM" id="SignalP"/>
    </source>
</evidence>
<evidence type="ECO:0000259" key="2">
    <source>
        <dbReference type="Pfam" id="PF01683"/>
    </source>
</evidence>
<feature type="domain" description="EB" evidence="2">
    <location>
        <begin position="511"/>
        <end position="560"/>
    </location>
</feature>
<dbReference type="Proteomes" id="UP000837857">
    <property type="component" value="Chromosome 30"/>
</dbReference>
<feature type="signal peptide" evidence="1">
    <location>
        <begin position="1"/>
        <end position="20"/>
    </location>
</feature>
<organism evidence="3 4">
    <name type="scientific">Iphiclides podalirius</name>
    <name type="common">scarce swallowtail</name>
    <dbReference type="NCBI Taxonomy" id="110791"/>
    <lineage>
        <taxon>Eukaryota</taxon>
        <taxon>Metazoa</taxon>
        <taxon>Ecdysozoa</taxon>
        <taxon>Arthropoda</taxon>
        <taxon>Hexapoda</taxon>
        <taxon>Insecta</taxon>
        <taxon>Pterygota</taxon>
        <taxon>Neoptera</taxon>
        <taxon>Endopterygota</taxon>
        <taxon>Lepidoptera</taxon>
        <taxon>Glossata</taxon>
        <taxon>Ditrysia</taxon>
        <taxon>Papilionoidea</taxon>
        <taxon>Papilionidae</taxon>
        <taxon>Papilioninae</taxon>
        <taxon>Iphiclides</taxon>
    </lineage>
</organism>
<reference evidence="3" key="1">
    <citation type="submission" date="2022-03" db="EMBL/GenBank/DDBJ databases">
        <authorList>
            <person name="Martin H S."/>
        </authorList>
    </citation>
    <scope>NUCLEOTIDE SEQUENCE</scope>
</reference>
<evidence type="ECO:0000313" key="3">
    <source>
        <dbReference type="EMBL" id="CAH2064626.1"/>
    </source>
</evidence>
<protein>
    <recommendedName>
        <fullName evidence="2">EB domain-containing protein</fullName>
    </recommendedName>
</protein>
<keyword evidence="1" id="KW-0732">Signal</keyword>
<dbReference type="Gene3D" id="2.90.20.10">
    <property type="entry name" value="Plasmodium vivax P25 domain"/>
    <property type="match status" value="1"/>
</dbReference>
<dbReference type="Pfam" id="PF01683">
    <property type="entry name" value="EB"/>
    <property type="match status" value="3"/>
</dbReference>